<dbReference type="Proteomes" id="UP000823892">
    <property type="component" value="Unassembled WGS sequence"/>
</dbReference>
<accession>A0A9D2TW26</accession>
<feature type="non-terminal residue" evidence="1">
    <location>
        <position position="1"/>
    </location>
</feature>
<name>A0A9D2TW26_9FIRM</name>
<evidence type="ECO:0000313" key="2">
    <source>
        <dbReference type="Proteomes" id="UP000823892"/>
    </source>
</evidence>
<sequence>ISNSPEFCELFVLRILSTCFFQLAPGASKDKMKELCDYIIRILDTYFPQYYKNRKARLTAPLDIPLVQKAAVKILILLVRTRAIYPVGRLMSRRQRRRG</sequence>
<organism evidence="1 2">
    <name type="scientific">Candidatus Blautia avicola</name>
    <dbReference type="NCBI Taxonomy" id="2838483"/>
    <lineage>
        <taxon>Bacteria</taxon>
        <taxon>Bacillati</taxon>
        <taxon>Bacillota</taxon>
        <taxon>Clostridia</taxon>
        <taxon>Lachnospirales</taxon>
        <taxon>Lachnospiraceae</taxon>
        <taxon>Blautia</taxon>
    </lineage>
</organism>
<reference evidence="1" key="1">
    <citation type="journal article" date="2021" name="PeerJ">
        <title>Extensive microbial diversity within the chicken gut microbiome revealed by metagenomics and culture.</title>
        <authorList>
            <person name="Gilroy R."/>
            <person name="Ravi A."/>
            <person name="Getino M."/>
            <person name="Pursley I."/>
            <person name="Horton D.L."/>
            <person name="Alikhan N.F."/>
            <person name="Baker D."/>
            <person name="Gharbi K."/>
            <person name="Hall N."/>
            <person name="Watson M."/>
            <person name="Adriaenssens E.M."/>
            <person name="Foster-Nyarko E."/>
            <person name="Jarju S."/>
            <person name="Secka A."/>
            <person name="Antonio M."/>
            <person name="Oren A."/>
            <person name="Chaudhuri R.R."/>
            <person name="La Ragione R."/>
            <person name="Hildebrand F."/>
            <person name="Pallen M.J."/>
        </authorList>
    </citation>
    <scope>NUCLEOTIDE SEQUENCE</scope>
    <source>
        <strain evidence="1">ChiBcec6-4105</strain>
    </source>
</reference>
<evidence type="ECO:0000313" key="1">
    <source>
        <dbReference type="EMBL" id="HJD27627.1"/>
    </source>
</evidence>
<reference evidence="1" key="2">
    <citation type="submission" date="2021-04" db="EMBL/GenBank/DDBJ databases">
        <authorList>
            <person name="Gilroy R."/>
        </authorList>
    </citation>
    <scope>NUCLEOTIDE SEQUENCE</scope>
    <source>
        <strain evidence="1">ChiBcec6-4105</strain>
    </source>
</reference>
<dbReference type="AlphaFoldDB" id="A0A9D2TW26"/>
<proteinExistence type="predicted"/>
<protein>
    <submittedName>
        <fullName evidence="1">Uncharacterized protein</fullName>
    </submittedName>
</protein>
<dbReference type="EMBL" id="DWUY01000026">
    <property type="protein sequence ID" value="HJD27627.1"/>
    <property type="molecule type" value="Genomic_DNA"/>
</dbReference>
<gene>
    <name evidence="1" type="ORF">H9914_01305</name>
</gene>
<comment type="caution">
    <text evidence="1">The sequence shown here is derived from an EMBL/GenBank/DDBJ whole genome shotgun (WGS) entry which is preliminary data.</text>
</comment>